<evidence type="ECO:0000313" key="2">
    <source>
        <dbReference type="EMBL" id="CAI9266179.1"/>
    </source>
</evidence>
<reference evidence="2" key="1">
    <citation type="submission" date="2023-04" db="EMBL/GenBank/DDBJ databases">
        <authorList>
            <person name="Vijverberg K."/>
            <person name="Xiong W."/>
            <person name="Schranz E."/>
        </authorList>
    </citation>
    <scope>NUCLEOTIDE SEQUENCE</scope>
</reference>
<organism evidence="2 3">
    <name type="scientific">Lactuca saligna</name>
    <name type="common">Willowleaf lettuce</name>
    <dbReference type="NCBI Taxonomy" id="75948"/>
    <lineage>
        <taxon>Eukaryota</taxon>
        <taxon>Viridiplantae</taxon>
        <taxon>Streptophyta</taxon>
        <taxon>Embryophyta</taxon>
        <taxon>Tracheophyta</taxon>
        <taxon>Spermatophyta</taxon>
        <taxon>Magnoliopsida</taxon>
        <taxon>eudicotyledons</taxon>
        <taxon>Gunneridae</taxon>
        <taxon>Pentapetalae</taxon>
        <taxon>asterids</taxon>
        <taxon>campanulids</taxon>
        <taxon>Asterales</taxon>
        <taxon>Asteraceae</taxon>
        <taxon>Cichorioideae</taxon>
        <taxon>Cichorieae</taxon>
        <taxon>Lactucinae</taxon>
        <taxon>Lactuca</taxon>
    </lineage>
</organism>
<keyword evidence="3" id="KW-1185">Reference proteome</keyword>
<name>A0AA35UX24_LACSI</name>
<evidence type="ECO:0000256" key="1">
    <source>
        <dbReference type="ARBA" id="ARBA00009737"/>
    </source>
</evidence>
<sequence>MVVYEELKYVGFVQLIELKALALLTNLYDFFKDNSLCLKSAIVSVESKVISSLQLINEKLIILCDYKLSFIDDKLDKYAPDFIKNLIAGLNSYIKEKVSFIEEFFGPLVHKVRTILEDGLSRIESLFQKFIDAQKSVFQNLVSRTESILENGLDYAKEALDKIKIVVGSIPIIGEAAQSMITIRIDMAIQWIETTTSYIKENGIFGTITSTVNQVVKETEEISASIIQKGTESANQVIYITISVVGGIPIIGDTAQSIITTQTDMASQLINTATSSIKENGIFGAITSAVEQVVSEAQDASASIIQKGTESVSQVLDTTISAVGGIPIIGDAAQSIITSQTDMASQLIDATTSSVKENGIFGTITSVTTSVTQNVINGAQSTTESITESVSQALDTTTSAIGSIPIIGEAAQSIITSQTDSVKENGIFGAITSAAKNVISEAQSTTESIIQKGTDSASQALDTTKSVIGSIPIIGDTAQSIITTPTDMASQLIDTTTSSVKENGILGAITSAGKNVISGAQSTTESIIQKGTNSAGQALGSTKYFVIGIPIIGDAADSIITKQTDMANQLIDSTTSSVKQNGIFGAITSAAGRVVNEAQATGTSIIQKGTESASQALDTTKNVVGGIPIIGDAAQSIITKQTDMANQLIDTTTSSVKENDKDND</sequence>
<dbReference type="AlphaFoldDB" id="A0AA35UX24"/>
<dbReference type="PANTHER" id="PTHR33732">
    <property type="entry name" value="REF/SRPP-LIKE PROTEIN OS05G0151300/LOC_OS05G05940"/>
    <property type="match status" value="1"/>
</dbReference>
<comment type="similarity">
    <text evidence="1">Belongs to the REF/SRPP family.</text>
</comment>
<dbReference type="PANTHER" id="PTHR33732:SF2">
    <property type="entry name" value="REF_SRPP-LIKE PROTEIN"/>
    <property type="match status" value="1"/>
</dbReference>
<protein>
    <submittedName>
        <fullName evidence="2">Uncharacterized protein</fullName>
    </submittedName>
</protein>
<accession>A0AA35UX24</accession>
<proteinExistence type="inferred from homology"/>
<dbReference type="Pfam" id="PF05755">
    <property type="entry name" value="REF"/>
    <property type="match status" value="1"/>
</dbReference>
<dbReference type="InterPro" id="IPR008802">
    <property type="entry name" value="REF"/>
</dbReference>
<gene>
    <name evidence="2" type="ORF">LSALG_LOCUS6749</name>
</gene>
<evidence type="ECO:0000313" key="3">
    <source>
        <dbReference type="Proteomes" id="UP001177003"/>
    </source>
</evidence>
<dbReference type="Proteomes" id="UP001177003">
    <property type="component" value="Chromosome 0"/>
</dbReference>
<dbReference type="EMBL" id="OX465086">
    <property type="protein sequence ID" value="CAI9266179.1"/>
    <property type="molecule type" value="Genomic_DNA"/>
</dbReference>